<name>A0A834IQ25_RHYFE</name>
<reference evidence="1" key="1">
    <citation type="submission" date="2020-08" db="EMBL/GenBank/DDBJ databases">
        <title>Genome sequencing and assembly of the red palm weevil Rhynchophorus ferrugineus.</title>
        <authorList>
            <person name="Dias G.B."/>
            <person name="Bergman C.M."/>
            <person name="Manee M."/>
        </authorList>
    </citation>
    <scope>NUCLEOTIDE SEQUENCE</scope>
    <source>
        <strain evidence="1">AA-2017</strain>
        <tissue evidence="1">Whole larva</tissue>
    </source>
</reference>
<gene>
    <name evidence="1" type="ORF">GWI33_001646</name>
</gene>
<proteinExistence type="predicted"/>
<protein>
    <submittedName>
        <fullName evidence="1">Uncharacterized protein</fullName>
    </submittedName>
</protein>
<dbReference type="AlphaFoldDB" id="A0A834IQ25"/>
<organism evidence="1 2">
    <name type="scientific">Rhynchophorus ferrugineus</name>
    <name type="common">Red palm weevil</name>
    <name type="synonym">Curculio ferrugineus</name>
    <dbReference type="NCBI Taxonomy" id="354439"/>
    <lineage>
        <taxon>Eukaryota</taxon>
        <taxon>Metazoa</taxon>
        <taxon>Ecdysozoa</taxon>
        <taxon>Arthropoda</taxon>
        <taxon>Hexapoda</taxon>
        <taxon>Insecta</taxon>
        <taxon>Pterygota</taxon>
        <taxon>Neoptera</taxon>
        <taxon>Endopterygota</taxon>
        <taxon>Coleoptera</taxon>
        <taxon>Polyphaga</taxon>
        <taxon>Cucujiformia</taxon>
        <taxon>Curculionidae</taxon>
        <taxon>Dryophthorinae</taxon>
        <taxon>Rhynchophorus</taxon>
    </lineage>
</organism>
<keyword evidence="2" id="KW-1185">Reference proteome</keyword>
<dbReference type="Proteomes" id="UP000625711">
    <property type="component" value="Unassembled WGS sequence"/>
</dbReference>
<sequence length="119" mass="13137">MVVIYRKLIFLSESNLPSTSKSTTLFPNISLDIGKATSEDANLSTNSEIVSSIFASSSNSEIIPGFAALSSNDETTSEDVSIWILISKKLTFMLDKILEDNTIIKAMMIVMIIKMYTFL</sequence>
<evidence type="ECO:0000313" key="2">
    <source>
        <dbReference type="Proteomes" id="UP000625711"/>
    </source>
</evidence>
<evidence type="ECO:0000313" key="1">
    <source>
        <dbReference type="EMBL" id="KAF7282963.1"/>
    </source>
</evidence>
<accession>A0A834IQ25</accession>
<comment type="caution">
    <text evidence="1">The sequence shown here is derived from an EMBL/GenBank/DDBJ whole genome shotgun (WGS) entry which is preliminary data.</text>
</comment>
<dbReference type="EMBL" id="JAACXV010000148">
    <property type="protein sequence ID" value="KAF7282963.1"/>
    <property type="molecule type" value="Genomic_DNA"/>
</dbReference>